<dbReference type="GO" id="GO:0016301">
    <property type="term" value="F:kinase activity"/>
    <property type="evidence" value="ECO:0007669"/>
    <property type="project" value="UniProtKB-KW"/>
</dbReference>
<dbReference type="SMART" id="SM00046">
    <property type="entry name" value="DAGKc"/>
    <property type="match status" value="1"/>
</dbReference>
<dbReference type="Pfam" id="PF00781">
    <property type="entry name" value="DAGK_cat"/>
    <property type="match status" value="1"/>
</dbReference>
<gene>
    <name evidence="2" type="ORF">SAMN04487997_0868</name>
</gene>
<name>A0A1H6R8R5_9GAMM</name>
<sequence length="313" mass="34146">MPTPQDHRRPFFVVLNRRSGSGDADATEQAIRAELDAASYPYRLYCVRHPRELGTLAAQAVAAAEEQGGTVVVAGGDGTINAVVQAVLPSGLPLGVLPQGTFNFFGRCHGLPEGDVGAGVRGLLDAREARVQVGMVNHRVFLVNASLGLYPELLERRELDKRRFGRHRLVALLSGLRALLGDYPDLRLSLCGDGRTQLRRSTTLVVGDNRLQLADIGIAEAEAVERGRLVGIVLPPLARWRMILTAVRGLFGHLGDVDKVDSFAFTELEATLPHRRHIKLAIDGEITRLPLPLRFRVAPQPLRLLVPNRPDSA</sequence>
<dbReference type="Gene3D" id="2.60.200.40">
    <property type="match status" value="1"/>
</dbReference>
<keyword evidence="2" id="KW-0808">Transferase</keyword>
<dbReference type="EMBL" id="FNYC01000001">
    <property type="protein sequence ID" value="SEI47572.1"/>
    <property type="molecule type" value="Genomic_DNA"/>
</dbReference>
<proteinExistence type="predicted"/>
<dbReference type="AlphaFoldDB" id="A0A1H6R8R5"/>
<dbReference type="Proteomes" id="UP000199420">
    <property type="component" value="Unassembled WGS sequence"/>
</dbReference>
<feature type="domain" description="DAGKc" evidence="1">
    <location>
        <begin position="6"/>
        <end position="140"/>
    </location>
</feature>
<keyword evidence="2" id="KW-0418">Kinase</keyword>
<keyword evidence="3" id="KW-1185">Reference proteome</keyword>
<dbReference type="SUPFAM" id="SSF111331">
    <property type="entry name" value="NAD kinase/diacylglycerol kinase-like"/>
    <property type="match status" value="1"/>
</dbReference>
<evidence type="ECO:0000313" key="2">
    <source>
        <dbReference type="EMBL" id="SEI47572.1"/>
    </source>
</evidence>
<dbReference type="InterPro" id="IPR001206">
    <property type="entry name" value="Diacylglycerol_kinase_cat_dom"/>
</dbReference>
<reference evidence="2 3" key="1">
    <citation type="submission" date="2016-10" db="EMBL/GenBank/DDBJ databases">
        <authorList>
            <person name="de Groot N.N."/>
        </authorList>
    </citation>
    <scope>NUCLEOTIDE SEQUENCE [LARGE SCALE GENOMIC DNA]</scope>
    <source>
        <strain evidence="2 3">DSM 26515</strain>
    </source>
</reference>
<organism evidence="2 3">
    <name type="scientific">Frateuria terrea</name>
    <dbReference type="NCBI Taxonomy" id="529704"/>
    <lineage>
        <taxon>Bacteria</taxon>
        <taxon>Pseudomonadati</taxon>
        <taxon>Pseudomonadota</taxon>
        <taxon>Gammaproteobacteria</taxon>
        <taxon>Lysobacterales</taxon>
        <taxon>Rhodanobacteraceae</taxon>
        <taxon>Frateuria</taxon>
    </lineage>
</organism>
<dbReference type="InterPro" id="IPR016064">
    <property type="entry name" value="NAD/diacylglycerol_kinase_sf"/>
</dbReference>
<dbReference type="OrthoDB" id="142078at2"/>
<protein>
    <submittedName>
        <fullName evidence="2">Diacylglycerol kinase family enzyme</fullName>
    </submittedName>
</protein>
<accession>A0A1H6R8R5</accession>
<evidence type="ECO:0000259" key="1">
    <source>
        <dbReference type="PROSITE" id="PS50146"/>
    </source>
</evidence>
<dbReference type="STRING" id="529704.SAMN02927913_0783"/>
<dbReference type="InterPro" id="IPR017438">
    <property type="entry name" value="ATP-NAD_kinase_N"/>
</dbReference>
<evidence type="ECO:0000313" key="3">
    <source>
        <dbReference type="Proteomes" id="UP000199420"/>
    </source>
</evidence>
<dbReference type="Gene3D" id="3.40.50.10330">
    <property type="entry name" value="Probable inorganic polyphosphate/atp-NAD kinase, domain 1"/>
    <property type="match status" value="1"/>
</dbReference>
<dbReference type="RefSeq" id="WP_091333797.1">
    <property type="nucleotide sequence ID" value="NZ_FNYC01000001.1"/>
</dbReference>
<dbReference type="PROSITE" id="PS50146">
    <property type="entry name" value="DAGK"/>
    <property type="match status" value="1"/>
</dbReference>